<dbReference type="Proteomes" id="UP001501920">
    <property type="component" value="Chromosome 11"/>
</dbReference>
<evidence type="ECO:0000313" key="2">
    <source>
        <dbReference type="Proteomes" id="UP001501920"/>
    </source>
</evidence>
<reference evidence="1" key="3">
    <citation type="submission" date="2025-09" db="UniProtKB">
        <authorList>
            <consortium name="Ensembl"/>
        </authorList>
    </citation>
    <scope>IDENTIFICATION</scope>
</reference>
<accession>A0AAR2K5X1</accession>
<evidence type="ECO:0008006" key="3">
    <source>
        <dbReference type="Google" id="ProtNLM"/>
    </source>
</evidence>
<protein>
    <recommendedName>
        <fullName evidence="3">Transposase Tc1-like domain-containing protein</fullName>
    </recommendedName>
</protein>
<dbReference type="Ensembl" id="ENSPNAT00000052230.1">
    <property type="protein sequence ID" value="ENSPNAP00000059713.1"/>
    <property type="gene ID" value="ENSPNAG00000035996.1"/>
</dbReference>
<dbReference type="InterPro" id="IPR036397">
    <property type="entry name" value="RNaseH_sf"/>
</dbReference>
<dbReference type="PANTHER" id="PTHR47326:SF1">
    <property type="entry name" value="HTH PSQ-TYPE DOMAIN-CONTAINING PROTEIN"/>
    <property type="match status" value="1"/>
</dbReference>
<keyword evidence="2" id="KW-1185">Reference proteome</keyword>
<dbReference type="GO" id="GO:0003676">
    <property type="term" value="F:nucleic acid binding"/>
    <property type="evidence" value="ECO:0007669"/>
    <property type="project" value="InterPro"/>
</dbReference>
<dbReference type="AlphaFoldDB" id="A0AAR2K5X1"/>
<reference evidence="1 2" key="1">
    <citation type="submission" date="2020-10" db="EMBL/GenBank/DDBJ databases">
        <title>Pygocentrus nattereri (red-bellied piranha) genome, fPygNat1, primary haplotype.</title>
        <authorList>
            <person name="Myers G."/>
            <person name="Meyer A."/>
            <person name="Karagic N."/>
            <person name="Pippel M."/>
            <person name="Winkler S."/>
            <person name="Tracey A."/>
            <person name="Wood J."/>
            <person name="Formenti G."/>
            <person name="Howe K."/>
            <person name="Fedrigo O."/>
            <person name="Jarvis E.D."/>
        </authorList>
    </citation>
    <scope>NUCLEOTIDE SEQUENCE [LARGE SCALE GENOMIC DNA]</scope>
</reference>
<dbReference type="GeneTree" id="ENSGT00940000167891"/>
<reference evidence="1" key="2">
    <citation type="submission" date="2025-08" db="UniProtKB">
        <authorList>
            <consortium name="Ensembl"/>
        </authorList>
    </citation>
    <scope>IDENTIFICATION</scope>
</reference>
<name>A0AAR2K5X1_PYGNA</name>
<dbReference type="Gene3D" id="3.30.420.10">
    <property type="entry name" value="Ribonuclease H-like superfamily/Ribonuclease H"/>
    <property type="match status" value="1"/>
</dbReference>
<dbReference type="PANTHER" id="PTHR47326">
    <property type="entry name" value="TRANSPOSABLE ELEMENT TC3 TRANSPOSASE-LIKE PROTEIN"/>
    <property type="match status" value="1"/>
</dbReference>
<evidence type="ECO:0000313" key="1">
    <source>
        <dbReference type="Ensembl" id="ENSPNAP00000059713.1"/>
    </source>
</evidence>
<proteinExistence type="predicted"/>
<sequence>SSSTVHNIIKRFRESGEISSSKRQGRKPTLNARELRSLRRHCIKNQHHSVTDITTWVQEHFRKPLAHLRWTDAKWKSVLWSDESTFQFFFKSWTSCPSGQRGKGLSGLLSAQKVLKPVSLMVWGCVSAHGMGNLHICEDTINAIQLAHDNQSTLEAGTFPEFFQQDGAPPQYGCQVQAFLDEQFPGKWIGRRGPVEWPPRSPDLTPLDFYLWGHLKAIVYAVKIRDVQHLKLWILEASASISSAVLLSVCEEWEKRVALAIQHNGQHFEHIL</sequence>
<organism evidence="1 2">
    <name type="scientific">Pygocentrus nattereri</name>
    <name type="common">Red-bellied piranha</name>
    <dbReference type="NCBI Taxonomy" id="42514"/>
    <lineage>
        <taxon>Eukaryota</taxon>
        <taxon>Metazoa</taxon>
        <taxon>Chordata</taxon>
        <taxon>Craniata</taxon>
        <taxon>Vertebrata</taxon>
        <taxon>Euteleostomi</taxon>
        <taxon>Actinopterygii</taxon>
        <taxon>Neopterygii</taxon>
        <taxon>Teleostei</taxon>
        <taxon>Ostariophysi</taxon>
        <taxon>Characiformes</taxon>
        <taxon>Characoidei</taxon>
        <taxon>Pygocentrus</taxon>
    </lineage>
</organism>